<protein>
    <recommendedName>
        <fullName evidence="4">Transposase</fullName>
    </recommendedName>
</protein>
<evidence type="ECO:0000256" key="1">
    <source>
        <dbReference type="ARBA" id="ARBA00004123"/>
    </source>
</evidence>
<dbReference type="Proteomes" id="UP001286313">
    <property type="component" value="Unassembled WGS sequence"/>
</dbReference>
<proteinExistence type="predicted"/>
<organism evidence="2 3">
    <name type="scientific">Petrolisthes cinctipes</name>
    <name type="common">Flat porcelain crab</name>
    <dbReference type="NCBI Taxonomy" id="88211"/>
    <lineage>
        <taxon>Eukaryota</taxon>
        <taxon>Metazoa</taxon>
        <taxon>Ecdysozoa</taxon>
        <taxon>Arthropoda</taxon>
        <taxon>Crustacea</taxon>
        <taxon>Multicrustacea</taxon>
        <taxon>Malacostraca</taxon>
        <taxon>Eumalacostraca</taxon>
        <taxon>Eucarida</taxon>
        <taxon>Decapoda</taxon>
        <taxon>Pleocyemata</taxon>
        <taxon>Anomura</taxon>
        <taxon>Galatheoidea</taxon>
        <taxon>Porcellanidae</taxon>
        <taxon>Petrolisthes</taxon>
    </lineage>
</organism>
<sequence length="114" mass="13276">MGDNTDHHDSYTRRAQIVGMHVAGRNVSEIARDMGISKPTVRLWLRRHQESGSMRYLPRTGRPRKTTADEDARIVADINNPRHRFTNCVSTRERLHLQISTRTIGRRFLLSRKN</sequence>
<accession>A0AAE1GKQ1</accession>
<evidence type="ECO:0008006" key="4">
    <source>
        <dbReference type="Google" id="ProtNLM"/>
    </source>
</evidence>
<dbReference type="InterPro" id="IPR009057">
    <property type="entry name" value="Homeodomain-like_sf"/>
</dbReference>
<gene>
    <name evidence="2" type="ORF">Pcinc_002765</name>
</gene>
<dbReference type="InterPro" id="IPR036388">
    <property type="entry name" value="WH-like_DNA-bd_sf"/>
</dbReference>
<name>A0AAE1GKQ1_PETCI</name>
<evidence type="ECO:0000313" key="2">
    <source>
        <dbReference type="EMBL" id="KAK3893419.1"/>
    </source>
</evidence>
<dbReference type="SUPFAM" id="SSF46689">
    <property type="entry name" value="Homeodomain-like"/>
    <property type="match status" value="1"/>
</dbReference>
<dbReference type="Gene3D" id="1.10.10.10">
    <property type="entry name" value="Winged helix-like DNA-binding domain superfamily/Winged helix DNA-binding domain"/>
    <property type="match status" value="1"/>
</dbReference>
<comment type="subcellular location">
    <subcellularLocation>
        <location evidence="1">Nucleus</location>
    </subcellularLocation>
</comment>
<reference evidence="2" key="1">
    <citation type="submission" date="2023-10" db="EMBL/GenBank/DDBJ databases">
        <title>Genome assemblies of two species of porcelain crab, Petrolisthes cinctipes and Petrolisthes manimaculis (Anomura: Porcellanidae).</title>
        <authorList>
            <person name="Angst P."/>
        </authorList>
    </citation>
    <scope>NUCLEOTIDE SEQUENCE</scope>
    <source>
        <strain evidence="2">PB745_01</strain>
        <tissue evidence="2">Gill</tissue>
    </source>
</reference>
<dbReference type="AlphaFoldDB" id="A0AAE1GKQ1"/>
<evidence type="ECO:0000313" key="3">
    <source>
        <dbReference type="Proteomes" id="UP001286313"/>
    </source>
</evidence>
<dbReference type="EMBL" id="JAWQEG010000211">
    <property type="protein sequence ID" value="KAK3893419.1"/>
    <property type="molecule type" value="Genomic_DNA"/>
</dbReference>
<dbReference type="Pfam" id="PF13551">
    <property type="entry name" value="HTH_29"/>
    <property type="match status" value="1"/>
</dbReference>
<dbReference type="GO" id="GO:0005634">
    <property type="term" value="C:nucleus"/>
    <property type="evidence" value="ECO:0007669"/>
    <property type="project" value="UniProtKB-SubCell"/>
</dbReference>
<keyword evidence="3" id="KW-1185">Reference proteome</keyword>
<comment type="caution">
    <text evidence="2">The sequence shown here is derived from an EMBL/GenBank/DDBJ whole genome shotgun (WGS) entry which is preliminary data.</text>
</comment>